<comment type="caution">
    <text evidence="2">The sequence shown here is derived from an EMBL/GenBank/DDBJ whole genome shotgun (WGS) entry which is preliminary data.</text>
</comment>
<keyword evidence="3" id="KW-1185">Reference proteome</keyword>
<dbReference type="AlphaFoldDB" id="A0A4Y2UZM2"/>
<reference evidence="2 3" key="1">
    <citation type="journal article" date="2019" name="Sci. Rep.">
        <title>Orb-weaving spider Araneus ventricosus genome elucidates the spidroin gene catalogue.</title>
        <authorList>
            <person name="Kono N."/>
            <person name="Nakamura H."/>
            <person name="Ohtoshi R."/>
            <person name="Moran D.A.P."/>
            <person name="Shinohara A."/>
            <person name="Yoshida Y."/>
            <person name="Fujiwara M."/>
            <person name="Mori M."/>
            <person name="Tomita M."/>
            <person name="Arakawa K."/>
        </authorList>
    </citation>
    <scope>NUCLEOTIDE SEQUENCE [LARGE SCALE GENOMIC DNA]</scope>
</reference>
<name>A0A4Y2UZM2_ARAVE</name>
<dbReference type="EMBL" id="BGPR01041481">
    <property type="protein sequence ID" value="GBO17742.1"/>
    <property type="molecule type" value="Genomic_DNA"/>
</dbReference>
<feature type="region of interest" description="Disordered" evidence="1">
    <location>
        <begin position="119"/>
        <end position="138"/>
    </location>
</feature>
<gene>
    <name evidence="2" type="ORF">AVEN_222148_1</name>
</gene>
<evidence type="ECO:0000313" key="3">
    <source>
        <dbReference type="Proteomes" id="UP000499080"/>
    </source>
</evidence>
<dbReference type="Proteomes" id="UP000499080">
    <property type="component" value="Unassembled WGS sequence"/>
</dbReference>
<protein>
    <submittedName>
        <fullName evidence="2">Uncharacterized protein</fullName>
    </submittedName>
</protein>
<evidence type="ECO:0000313" key="2">
    <source>
        <dbReference type="EMBL" id="GBO17742.1"/>
    </source>
</evidence>
<organism evidence="2 3">
    <name type="scientific">Araneus ventricosus</name>
    <name type="common">Orbweaver spider</name>
    <name type="synonym">Epeira ventricosa</name>
    <dbReference type="NCBI Taxonomy" id="182803"/>
    <lineage>
        <taxon>Eukaryota</taxon>
        <taxon>Metazoa</taxon>
        <taxon>Ecdysozoa</taxon>
        <taxon>Arthropoda</taxon>
        <taxon>Chelicerata</taxon>
        <taxon>Arachnida</taxon>
        <taxon>Araneae</taxon>
        <taxon>Araneomorphae</taxon>
        <taxon>Entelegynae</taxon>
        <taxon>Araneoidea</taxon>
        <taxon>Araneidae</taxon>
        <taxon>Araneus</taxon>
    </lineage>
</organism>
<accession>A0A4Y2UZM2</accession>
<sequence length="241" mass="28168">MDQASEEVSAFDFSQFECYIEKMYQCTTIEELGVFQCKIEQVSFQLENQEKTLELMQIHRVDKFALKIMLRKIEFLIKSTPQQFANVRSPSPTFSDNYISESEMSPTKTNEIFRQRRKHAIRSPDKQHHSKKSRNNLEFEINTSNRFLALSQYHYKNQSNHDDEMKDIDNHNQQGLFSHTAKTPSQINLRSFQNSQPGPATVNNSNNANKSRYVPPIYIDNPKNVPQLLELLSEITKEKIT</sequence>
<evidence type="ECO:0000256" key="1">
    <source>
        <dbReference type="SAM" id="MobiDB-lite"/>
    </source>
</evidence>
<proteinExistence type="predicted"/>